<reference evidence="2 3" key="1">
    <citation type="submission" date="2019-04" db="EMBL/GenBank/DDBJ databases">
        <title>An improved genome assembly and genetic linkage map for asparagus bean, Vigna unguiculata ssp. sesquipedialis.</title>
        <authorList>
            <person name="Xia Q."/>
            <person name="Zhang R."/>
            <person name="Dong Y."/>
        </authorList>
    </citation>
    <scope>NUCLEOTIDE SEQUENCE [LARGE SCALE GENOMIC DNA]</scope>
    <source>
        <tissue evidence="2">Leaf</tissue>
    </source>
</reference>
<keyword evidence="3" id="KW-1185">Reference proteome</keyword>
<dbReference type="Proteomes" id="UP000501690">
    <property type="component" value="Linkage Group LG1"/>
</dbReference>
<dbReference type="AlphaFoldDB" id="A0A4D6KVC1"/>
<protein>
    <submittedName>
        <fullName evidence="2">Uncharacterized protein</fullName>
    </submittedName>
</protein>
<dbReference type="EMBL" id="CP039345">
    <property type="protein sequence ID" value="QCD79219.1"/>
    <property type="molecule type" value="Genomic_DNA"/>
</dbReference>
<name>A0A4D6KVC1_VIGUN</name>
<feature type="region of interest" description="Disordered" evidence="1">
    <location>
        <begin position="73"/>
        <end position="93"/>
    </location>
</feature>
<evidence type="ECO:0000313" key="3">
    <source>
        <dbReference type="Proteomes" id="UP000501690"/>
    </source>
</evidence>
<accession>A0A4D6KVC1</accession>
<evidence type="ECO:0000313" key="2">
    <source>
        <dbReference type="EMBL" id="QCD79219.1"/>
    </source>
</evidence>
<evidence type="ECO:0000256" key="1">
    <source>
        <dbReference type="SAM" id="MobiDB-lite"/>
    </source>
</evidence>
<gene>
    <name evidence="2" type="ORF">DEO72_LG1g2858</name>
</gene>
<proteinExistence type="predicted"/>
<organism evidence="2 3">
    <name type="scientific">Vigna unguiculata</name>
    <name type="common">Cowpea</name>
    <dbReference type="NCBI Taxonomy" id="3917"/>
    <lineage>
        <taxon>Eukaryota</taxon>
        <taxon>Viridiplantae</taxon>
        <taxon>Streptophyta</taxon>
        <taxon>Embryophyta</taxon>
        <taxon>Tracheophyta</taxon>
        <taxon>Spermatophyta</taxon>
        <taxon>Magnoliopsida</taxon>
        <taxon>eudicotyledons</taxon>
        <taxon>Gunneridae</taxon>
        <taxon>Pentapetalae</taxon>
        <taxon>rosids</taxon>
        <taxon>fabids</taxon>
        <taxon>Fabales</taxon>
        <taxon>Fabaceae</taxon>
        <taxon>Papilionoideae</taxon>
        <taxon>50 kb inversion clade</taxon>
        <taxon>NPAAA clade</taxon>
        <taxon>indigoferoid/millettioid clade</taxon>
        <taxon>Phaseoleae</taxon>
        <taxon>Vigna</taxon>
    </lineage>
</organism>
<sequence length="106" mass="11896">MMPHGNNPRHTSKPMKQSHIAIIFNLPNMSRTSPSTTTIGHNHCVIGATITAHNATFNYNSVHPPEAPSFYLPKTTQEPPHITLRGNSHDEKGERETELSYWIVKV</sequence>